<dbReference type="HAMAP" id="MF_00077">
    <property type="entry name" value="tRNA_methyltr_aTrm56"/>
    <property type="match status" value="1"/>
</dbReference>
<feature type="binding site" evidence="14">
    <location>
        <begin position="129"/>
        <end position="136"/>
    </location>
    <ligand>
        <name>S-adenosyl-L-methionine</name>
        <dbReference type="ChEBI" id="CHEBI:59789"/>
    </ligand>
</feature>
<feature type="binding site" evidence="14">
    <location>
        <position position="82"/>
    </location>
    <ligand>
        <name>S-adenosyl-L-methionine</name>
        <dbReference type="ChEBI" id="CHEBI:59789"/>
    </ligand>
</feature>
<comment type="subcellular location">
    <subcellularLocation>
        <location evidence="2 14">Cytoplasm</location>
    </subcellularLocation>
</comment>
<keyword evidence="16" id="KW-1185">Reference proteome</keyword>
<dbReference type="NCBIfam" id="NF003048">
    <property type="entry name" value="PRK03958.1"/>
    <property type="match status" value="1"/>
</dbReference>
<dbReference type="InterPro" id="IPR029028">
    <property type="entry name" value="Alpha/beta_knot_MTases"/>
</dbReference>
<sequence>MIAVLRLGHRPERDKRITTHVALTARAFGADKIIIAAEEDEHVKESVEDVVNRWGGPFEIEFNPSWKKILREWKDRGIIVHLTMYGVHIDKAIPIIKDELKSGKDLLVVVGAEKVPREVYEIADYNVAVGNQPHSEVAALAVFLDRLLDGAGLRKEFQNAKLKIVPQERGKKVLQLE</sequence>
<evidence type="ECO:0000256" key="8">
    <source>
        <dbReference type="ARBA" id="ARBA00022603"/>
    </source>
</evidence>
<dbReference type="InterPro" id="IPR002845">
    <property type="entry name" value="tRNA_mtfrase_aTrm56"/>
</dbReference>
<keyword evidence="10 14" id="KW-0949">S-adenosyl-L-methionine</keyword>
<evidence type="ECO:0000256" key="3">
    <source>
        <dbReference type="ARBA" id="ARBA00010324"/>
    </source>
</evidence>
<dbReference type="GO" id="GO:0005737">
    <property type="term" value="C:cytoplasm"/>
    <property type="evidence" value="ECO:0007669"/>
    <property type="project" value="UniProtKB-SubCell"/>
</dbReference>
<dbReference type="EMBL" id="CP014750">
    <property type="protein sequence ID" value="AMQ18318.1"/>
    <property type="molecule type" value="Genomic_DNA"/>
</dbReference>
<name>A0A142CU66_9EURY</name>
<proteinExistence type="inferred from homology"/>
<dbReference type="PANTHER" id="PTHR42197">
    <property type="entry name" value="TRNA (CYTIDINE(56)-2'-O)-METHYLTRANSFERASE"/>
    <property type="match status" value="1"/>
</dbReference>
<keyword evidence="11 14" id="KW-0819">tRNA processing</keyword>
<dbReference type="EC" id="2.1.1.206" evidence="5 14"/>
<evidence type="ECO:0000256" key="1">
    <source>
        <dbReference type="ARBA" id="ARBA00003959"/>
    </source>
</evidence>
<evidence type="ECO:0000256" key="7">
    <source>
        <dbReference type="ARBA" id="ARBA00022490"/>
    </source>
</evidence>
<dbReference type="Pfam" id="PF01994">
    <property type="entry name" value="Trm56"/>
    <property type="match status" value="1"/>
</dbReference>
<keyword evidence="7 14" id="KW-0963">Cytoplasm</keyword>
<dbReference type="Proteomes" id="UP000073604">
    <property type="component" value="Chromosome"/>
</dbReference>
<evidence type="ECO:0000256" key="10">
    <source>
        <dbReference type="ARBA" id="ARBA00022691"/>
    </source>
</evidence>
<dbReference type="OrthoDB" id="14397at2157"/>
<reference evidence="16" key="1">
    <citation type="submission" date="2016-03" db="EMBL/GenBank/DDBJ databases">
        <authorList>
            <person name="Oger P.M."/>
        </authorList>
    </citation>
    <scope>NUCLEOTIDE SEQUENCE [LARGE SCALE GENOMIC DNA]</scope>
    <source>
        <strain evidence="16">OG-1</strain>
    </source>
</reference>
<organism evidence="15 16">
    <name type="scientific">Thermococcus peptonophilus</name>
    <dbReference type="NCBI Taxonomy" id="53952"/>
    <lineage>
        <taxon>Archaea</taxon>
        <taxon>Methanobacteriati</taxon>
        <taxon>Methanobacteriota</taxon>
        <taxon>Thermococci</taxon>
        <taxon>Thermococcales</taxon>
        <taxon>Thermococcaceae</taxon>
        <taxon>Thermococcus</taxon>
    </lineage>
</organism>
<feature type="binding site" evidence="14">
    <location>
        <begin position="111"/>
        <end position="115"/>
    </location>
    <ligand>
        <name>S-adenosyl-L-methionine</name>
        <dbReference type="ChEBI" id="CHEBI:59789"/>
    </ligand>
</feature>
<evidence type="ECO:0000256" key="9">
    <source>
        <dbReference type="ARBA" id="ARBA00022679"/>
    </source>
</evidence>
<dbReference type="CDD" id="cd18083">
    <property type="entry name" value="aTrm56-like"/>
    <property type="match status" value="1"/>
</dbReference>
<evidence type="ECO:0000256" key="5">
    <source>
        <dbReference type="ARBA" id="ARBA00012624"/>
    </source>
</evidence>
<dbReference type="PANTHER" id="PTHR42197:SF1">
    <property type="entry name" value="TRNA (CYTIDINE(56)-2'-O)-METHYLTRANSFERASE"/>
    <property type="match status" value="1"/>
</dbReference>
<comment type="similarity">
    <text evidence="3 14">Belongs to the aTrm56 family.</text>
</comment>
<gene>
    <name evidence="15" type="ORF">A0127_03590</name>
</gene>
<dbReference type="RefSeq" id="WP_062388073.1">
    <property type="nucleotide sequence ID" value="NZ_CP014750.1"/>
</dbReference>
<evidence type="ECO:0000256" key="2">
    <source>
        <dbReference type="ARBA" id="ARBA00004496"/>
    </source>
</evidence>
<accession>A0A142CU66</accession>
<dbReference type="KEGG" id="tpep:A0127_03590"/>
<comment type="function">
    <text evidence="1 14">Specifically catalyzes the AdoMet-dependent 2'-O-ribose methylation of cytidine at position 56 in tRNAs.</text>
</comment>
<dbReference type="GO" id="GO:0106059">
    <property type="term" value="F:tRNA (cytidine(56)-2'-O)-methyltransferase activity"/>
    <property type="evidence" value="ECO:0007669"/>
    <property type="project" value="UniProtKB-EC"/>
</dbReference>
<evidence type="ECO:0000256" key="11">
    <source>
        <dbReference type="ARBA" id="ARBA00022694"/>
    </source>
</evidence>
<dbReference type="InterPro" id="IPR029026">
    <property type="entry name" value="tRNA_m1G_MTases_N"/>
</dbReference>
<dbReference type="GO" id="GO:0002128">
    <property type="term" value="P:tRNA nucleoside ribose methylation"/>
    <property type="evidence" value="ECO:0007669"/>
    <property type="project" value="UniProtKB-UniRule"/>
</dbReference>
<evidence type="ECO:0000256" key="12">
    <source>
        <dbReference type="ARBA" id="ARBA00029826"/>
    </source>
</evidence>
<dbReference type="GeneID" id="27139598"/>
<comment type="catalytic activity">
    <reaction evidence="13 14">
        <text>cytidine(56) in tRNA + S-adenosyl-L-methionine = 2'-O-methylcytidine(56) in tRNA + S-adenosyl-L-homocysteine + H(+)</text>
        <dbReference type="Rhea" id="RHEA:42968"/>
        <dbReference type="Rhea" id="RHEA-COMP:10308"/>
        <dbReference type="Rhea" id="RHEA-COMP:10309"/>
        <dbReference type="ChEBI" id="CHEBI:15378"/>
        <dbReference type="ChEBI" id="CHEBI:57856"/>
        <dbReference type="ChEBI" id="CHEBI:59789"/>
        <dbReference type="ChEBI" id="CHEBI:74495"/>
        <dbReference type="ChEBI" id="CHEBI:82748"/>
        <dbReference type="EC" id="2.1.1.206"/>
    </reaction>
</comment>
<comment type="subunit">
    <text evidence="4 14">Homodimer.</text>
</comment>
<evidence type="ECO:0000313" key="15">
    <source>
        <dbReference type="EMBL" id="AMQ18318.1"/>
    </source>
</evidence>
<dbReference type="STRING" id="53952.A0127_03590"/>
<evidence type="ECO:0000256" key="14">
    <source>
        <dbReference type="HAMAP-Rule" id="MF_00077"/>
    </source>
</evidence>
<keyword evidence="9 14" id="KW-0808">Transferase</keyword>
<keyword evidence="8 14" id="KW-0489">Methyltransferase</keyword>
<dbReference type="Gene3D" id="3.40.1280.10">
    <property type="match status" value="1"/>
</dbReference>
<dbReference type="AlphaFoldDB" id="A0A142CU66"/>
<protein>
    <recommendedName>
        <fullName evidence="6 14">tRNA (cytidine(56)-2'-O)-methyltransferase</fullName>
        <ecNumber evidence="5 14">2.1.1.206</ecNumber>
    </recommendedName>
    <alternativeName>
        <fullName evidence="12 14">tRNA ribose 2'-O-methyltransferase aTrm56</fullName>
    </alternativeName>
</protein>
<evidence type="ECO:0000256" key="4">
    <source>
        <dbReference type="ARBA" id="ARBA00011738"/>
    </source>
</evidence>
<dbReference type="SUPFAM" id="SSF75217">
    <property type="entry name" value="alpha/beta knot"/>
    <property type="match status" value="1"/>
</dbReference>
<evidence type="ECO:0000256" key="13">
    <source>
        <dbReference type="ARBA" id="ARBA00047792"/>
    </source>
</evidence>
<dbReference type="PIRSF" id="PIRSF016123">
    <property type="entry name" value="UCP016123"/>
    <property type="match status" value="1"/>
</dbReference>
<evidence type="ECO:0000256" key="6">
    <source>
        <dbReference type="ARBA" id="ARBA00013709"/>
    </source>
</evidence>
<evidence type="ECO:0000313" key="16">
    <source>
        <dbReference type="Proteomes" id="UP000073604"/>
    </source>
</evidence>